<dbReference type="Pfam" id="PF18073">
    <property type="entry name" value="Zn_ribbon_LapB"/>
    <property type="match status" value="1"/>
</dbReference>
<organism evidence="15 16">
    <name type="scientific">Halobacteriovorax vibrionivorans</name>
    <dbReference type="NCBI Taxonomy" id="2152716"/>
    <lineage>
        <taxon>Bacteria</taxon>
        <taxon>Pseudomonadati</taxon>
        <taxon>Bdellovibrionota</taxon>
        <taxon>Bacteriovoracia</taxon>
        <taxon>Bacteriovoracales</taxon>
        <taxon>Halobacteriovoraceae</taxon>
        <taxon>Halobacteriovorax</taxon>
    </lineage>
</organism>
<dbReference type="HAMAP" id="MF_01498">
    <property type="entry name" value="RadA_bact"/>
    <property type="match status" value="1"/>
</dbReference>
<dbReference type="Pfam" id="PF13541">
    <property type="entry name" value="ChlI"/>
    <property type="match status" value="1"/>
</dbReference>
<evidence type="ECO:0000256" key="10">
    <source>
        <dbReference type="ARBA" id="ARBA00023204"/>
    </source>
</evidence>
<keyword evidence="4 13" id="KW-0863">Zinc-finger</keyword>
<dbReference type="InterPro" id="IPR027417">
    <property type="entry name" value="P-loop_NTPase"/>
</dbReference>
<evidence type="ECO:0000256" key="4">
    <source>
        <dbReference type="ARBA" id="ARBA00022771"/>
    </source>
</evidence>
<feature type="short sequence motif" description="RadA KNRFG motif" evidence="11">
    <location>
        <begin position="254"/>
        <end position="258"/>
    </location>
</feature>
<dbReference type="Proteomes" id="UP000443582">
    <property type="component" value="Unassembled WGS sequence"/>
</dbReference>
<dbReference type="PANTHER" id="PTHR32472:SF10">
    <property type="entry name" value="DNA REPAIR PROTEIN RADA-LIKE PROTEIN"/>
    <property type="match status" value="1"/>
</dbReference>
<keyword evidence="2 11" id="KW-0547">Nucleotide-binding</keyword>
<gene>
    <name evidence="11 15" type="primary">radA</name>
    <name evidence="15" type="ORF">DAY19_04475</name>
</gene>
<dbReference type="InterPro" id="IPR014721">
    <property type="entry name" value="Ribsml_uS5_D2-typ_fold_subgr"/>
</dbReference>
<dbReference type="Gene3D" id="3.40.50.300">
    <property type="entry name" value="P-loop containing nucleotide triphosphate hydrolases"/>
    <property type="match status" value="1"/>
</dbReference>
<dbReference type="PROSITE" id="PS50162">
    <property type="entry name" value="RECA_2"/>
    <property type="match status" value="1"/>
</dbReference>
<evidence type="ECO:0000256" key="8">
    <source>
        <dbReference type="ARBA" id="ARBA00023016"/>
    </source>
</evidence>
<name>A0ABY0IPC2_9BACT</name>
<dbReference type="InterPro" id="IPR004504">
    <property type="entry name" value="DNA_repair_RadA"/>
</dbReference>
<feature type="region of interest" description="Lon-protease-like" evidence="11">
    <location>
        <begin position="353"/>
        <end position="456"/>
    </location>
</feature>
<proteinExistence type="inferred from homology"/>
<evidence type="ECO:0000256" key="9">
    <source>
        <dbReference type="ARBA" id="ARBA00023125"/>
    </source>
</evidence>
<keyword evidence="6 13" id="KW-0862">Zinc</keyword>
<evidence type="ECO:0000313" key="15">
    <source>
        <dbReference type="EMBL" id="RZF23032.1"/>
    </source>
</evidence>
<comment type="function">
    <text evidence="13">DNA-dependent ATPase involved in processing of recombination intermediates, plays a role in repairing DNA breaks. Stimulates the branch migration of RecA-mediated strand transfer reactions, allowing the 3' invading strand to extend heteroduplex DNA faster. Binds ssDNA in the presence of ADP but not other nucleotides, has ATPase activity that is stimulated by ssDNA and various branched DNA structures, but inhibited by SSB. Does not have RecA's homology-searching function.</text>
</comment>
<sequence>MAKKSKKVFECSNCGFQTAKWMGRCTDCGEWNSFTEQTFSPVQESIKVKAVGETQPKKLKEIEVETYNRVSTGIDEFDRVVGGGLVPGSLILIGGEPGIGKSTLLTEMLSKLSGRQENESFLYVSGEESEGQVAGRAKRMGLKNDSFYIYNETNWQNILNQIKKIKPRFMVLDSIQTTTSSELSSPPGTVSQIREVTYELMNHVKATGITCFVVGHITKDGAIAGPKILEHMVDTVIYFEGDQFGHYRMLRAIKNRFGNTNEVGIFEMKEDGLNEVKNPSQFFLEDDLEGSFGKSLTCIKEGTRPLFVEVQALVAENKFGNGRRTTQGLDNNRVAMMVAIIEKYASIPMGMNDIYVNVVGSMKLTTRESDLSIIAALLSSYKSKPIPKDTIFLGEVGLTGEVRTVPHMEMRIKEMESLNYKTLVASPKIAREFSKKSKLKIIPVRKITDIFSVLGD</sequence>
<evidence type="ECO:0000259" key="14">
    <source>
        <dbReference type="PROSITE" id="PS50162"/>
    </source>
</evidence>
<dbReference type="NCBIfam" id="TIGR00416">
    <property type="entry name" value="sms"/>
    <property type="match status" value="1"/>
</dbReference>
<dbReference type="SUPFAM" id="SSF54211">
    <property type="entry name" value="Ribosomal protein S5 domain 2-like"/>
    <property type="match status" value="1"/>
</dbReference>
<evidence type="ECO:0000256" key="6">
    <source>
        <dbReference type="ARBA" id="ARBA00022833"/>
    </source>
</evidence>
<evidence type="ECO:0000256" key="13">
    <source>
        <dbReference type="RuleBase" id="RU003555"/>
    </source>
</evidence>
<dbReference type="Pfam" id="PF13481">
    <property type="entry name" value="AAA_25"/>
    <property type="match status" value="1"/>
</dbReference>
<comment type="similarity">
    <text evidence="11 13">Belongs to the RecA family. RadA subfamily.</text>
</comment>
<keyword evidence="16" id="KW-1185">Reference proteome</keyword>
<evidence type="ECO:0000256" key="3">
    <source>
        <dbReference type="ARBA" id="ARBA00022763"/>
    </source>
</evidence>
<dbReference type="Gene3D" id="3.30.230.10">
    <property type="match status" value="1"/>
</dbReference>
<evidence type="ECO:0000256" key="11">
    <source>
        <dbReference type="HAMAP-Rule" id="MF_01498"/>
    </source>
</evidence>
<evidence type="ECO:0000256" key="7">
    <source>
        <dbReference type="ARBA" id="ARBA00022840"/>
    </source>
</evidence>
<dbReference type="InterPro" id="IPR020588">
    <property type="entry name" value="RecA_ATP-bd"/>
</dbReference>
<dbReference type="PRINTS" id="PR01874">
    <property type="entry name" value="DNAREPAIRADA"/>
</dbReference>
<evidence type="ECO:0000256" key="12">
    <source>
        <dbReference type="NCBIfam" id="TIGR00416"/>
    </source>
</evidence>
<keyword evidence="8 11" id="KW-0346">Stress response</keyword>
<keyword evidence="1 11" id="KW-0479">Metal-binding</keyword>
<evidence type="ECO:0000256" key="2">
    <source>
        <dbReference type="ARBA" id="ARBA00022741"/>
    </source>
</evidence>
<protein>
    <recommendedName>
        <fullName evidence="11 12">DNA repair protein RadA</fullName>
    </recommendedName>
</protein>
<accession>A0ABY0IPC2</accession>
<dbReference type="SMART" id="SM00382">
    <property type="entry name" value="AAA"/>
    <property type="match status" value="1"/>
</dbReference>
<comment type="caution">
    <text evidence="15">The sequence shown here is derived from an EMBL/GenBank/DDBJ whole genome shotgun (WGS) entry which is preliminary data.</text>
</comment>
<evidence type="ECO:0000313" key="16">
    <source>
        <dbReference type="Proteomes" id="UP000443582"/>
    </source>
</evidence>
<feature type="binding site" evidence="11">
    <location>
        <begin position="95"/>
        <end position="102"/>
    </location>
    <ligand>
        <name>ATP</name>
        <dbReference type="ChEBI" id="CHEBI:30616"/>
    </ligand>
</feature>
<dbReference type="CDD" id="cd01121">
    <property type="entry name" value="RadA_SMS_N"/>
    <property type="match status" value="1"/>
</dbReference>
<dbReference type="InterPro" id="IPR041166">
    <property type="entry name" value="Rubredoxin_2"/>
</dbReference>
<keyword evidence="7 11" id="KW-0067">ATP-binding</keyword>
<keyword evidence="3 11" id="KW-0227">DNA damage</keyword>
<evidence type="ECO:0000256" key="1">
    <source>
        <dbReference type="ARBA" id="ARBA00022723"/>
    </source>
</evidence>
<keyword evidence="10 11" id="KW-0234">DNA repair</keyword>
<keyword evidence="5" id="KW-0378">Hydrolase</keyword>
<reference evidence="16" key="1">
    <citation type="journal article" date="2019" name="Int. J. Syst. Evol. Microbiol.">
        <title>Halobacteriovorax valvorus sp. nov., a novel prokaryotic predator isolated from coastal seawater of China.</title>
        <authorList>
            <person name="Chen M.-X."/>
        </authorList>
    </citation>
    <scope>NUCLEOTIDE SEQUENCE [LARGE SCALE GENOMIC DNA]</scope>
    <source>
        <strain evidence="16">BL9</strain>
    </source>
</reference>
<dbReference type="SUPFAM" id="SSF52540">
    <property type="entry name" value="P-loop containing nucleoside triphosphate hydrolases"/>
    <property type="match status" value="1"/>
</dbReference>
<dbReference type="EMBL" id="QDKL01000001">
    <property type="protein sequence ID" value="RZF23032.1"/>
    <property type="molecule type" value="Genomic_DNA"/>
</dbReference>
<dbReference type="RefSeq" id="WP_114705975.1">
    <property type="nucleotide sequence ID" value="NZ_QDKL01000001.1"/>
</dbReference>
<dbReference type="InterPro" id="IPR020568">
    <property type="entry name" value="Ribosomal_Su5_D2-typ_SF"/>
</dbReference>
<dbReference type="InterPro" id="IPR003593">
    <property type="entry name" value="AAA+_ATPase"/>
</dbReference>
<comment type="domain">
    <text evidence="11">The middle region has homology to RecA with ATPase motifs including the RadA KNRFG motif, while the C-terminus is homologous to Lon protease.</text>
</comment>
<dbReference type="PANTHER" id="PTHR32472">
    <property type="entry name" value="DNA REPAIR PROTEIN RADA"/>
    <property type="match status" value="1"/>
</dbReference>
<comment type="function">
    <text evidence="11">Plays a role in repairing double-strand DNA breaks, probably involving stabilizing or processing branched DNA or blocked replication forks.</text>
</comment>
<keyword evidence="9 11" id="KW-0238">DNA-binding</keyword>
<feature type="domain" description="RecA family profile 1" evidence="14">
    <location>
        <begin position="66"/>
        <end position="217"/>
    </location>
</feature>
<evidence type="ECO:0000256" key="5">
    <source>
        <dbReference type="ARBA" id="ARBA00022801"/>
    </source>
</evidence>